<protein>
    <submittedName>
        <fullName evidence="2">Uncharacterized protein</fullName>
    </submittedName>
</protein>
<gene>
    <name evidence="2" type="ORF">B9Z65_19</name>
</gene>
<reference evidence="2 3" key="1">
    <citation type="submission" date="2017-05" db="EMBL/GenBank/DDBJ databases">
        <title>Draft genome sequence of Elsinoe australis.</title>
        <authorList>
            <person name="Cheng Q."/>
        </authorList>
    </citation>
    <scope>NUCLEOTIDE SEQUENCE [LARGE SCALE GENOMIC DNA]</scope>
    <source>
        <strain evidence="2 3">NL1</strain>
    </source>
</reference>
<keyword evidence="3" id="KW-1185">Reference proteome</keyword>
<evidence type="ECO:0000256" key="1">
    <source>
        <dbReference type="SAM" id="MobiDB-lite"/>
    </source>
</evidence>
<organism evidence="2 3">
    <name type="scientific">Elsinoe australis</name>
    <dbReference type="NCBI Taxonomy" id="40998"/>
    <lineage>
        <taxon>Eukaryota</taxon>
        <taxon>Fungi</taxon>
        <taxon>Dikarya</taxon>
        <taxon>Ascomycota</taxon>
        <taxon>Pezizomycotina</taxon>
        <taxon>Dothideomycetes</taxon>
        <taxon>Dothideomycetidae</taxon>
        <taxon>Myriangiales</taxon>
        <taxon>Elsinoaceae</taxon>
        <taxon>Elsinoe</taxon>
    </lineage>
</organism>
<evidence type="ECO:0000313" key="2">
    <source>
        <dbReference type="EMBL" id="PSK40315.1"/>
    </source>
</evidence>
<evidence type="ECO:0000313" key="3">
    <source>
        <dbReference type="Proteomes" id="UP000243723"/>
    </source>
</evidence>
<sequence>MAEESAAILDLSWNMIAAMCGFNADNDYSKNGGGWGTQAKTAFGNLVLTDDASDLAKLVFDMLQQDGEDQIHGITELQNKLGFEHGPTVAALEELGYVRQIRFQEAGRSQRQQMRTLVLPKNPSAAIRAMYEACKFQGMTKDQAEKATGLTRRKATNARKACGYIPHPRSGRK</sequence>
<accession>A0A2P7YWH9</accession>
<feature type="region of interest" description="Disordered" evidence="1">
    <location>
        <begin position="147"/>
        <end position="173"/>
    </location>
</feature>
<name>A0A2P7YWH9_9PEZI</name>
<proteinExistence type="predicted"/>
<dbReference type="AlphaFoldDB" id="A0A2P7YWH9"/>
<dbReference type="Proteomes" id="UP000243723">
    <property type="component" value="Unassembled WGS sequence"/>
</dbReference>
<comment type="caution">
    <text evidence="2">The sequence shown here is derived from an EMBL/GenBank/DDBJ whole genome shotgun (WGS) entry which is preliminary data.</text>
</comment>
<dbReference type="EMBL" id="NHZQ01000358">
    <property type="protein sequence ID" value="PSK40315.1"/>
    <property type="molecule type" value="Genomic_DNA"/>
</dbReference>